<dbReference type="PANTHER" id="PTHR30329:SF20">
    <property type="entry name" value="EXPORTED PROTEIN"/>
    <property type="match status" value="1"/>
</dbReference>
<proteinExistence type="predicted"/>
<dbReference type="GO" id="GO:0016020">
    <property type="term" value="C:membrane"/>
    <property type="evidence" value="ECO:0007669"/>
    <property type="project" value="UniProtKB-UniRule"/>
</dbReference>
<dbReference type="InterPro" id="IPR006665">
    <property type="entry name" value="OmpA-like"/>
</dbReference>
<dbReference type="Gene3D" id="3.30.1330.60">
    <property type="entry name" value="OmpA-like domain"/>
    <property type="match status" value="1"/>
</dbReference>
<dbReference type="Gene3D" id="3.40.1520.20">
    <property type="match status" value="1"/>
</dbReference>
<name>G4R609_PELHB</name>
<feature type="compositionally biased region" description="Low complexity" evidence="2">
    <location>
        <begin position="222"/>
        <end position="237"/>
    </location>
</feature>
<dbReference type="PANTHER" id="PTHR30329">
    <property type="entry name" value="STATOR ELEMENT OF FLAGELLAR MOTOR COMPLEX"/>
    <property type="match status" value="1"/>
</dbReference>
<dbReference type="HOGENOM" id="CLU_677660_0_0_5"/>
<evidence type="ECO:0000259" key="4">
    <source>
        <dbReference type="PROSITE" id="PS51123"/>
    </source>
</evidence>
<dbReference type="Pfam" id="PF00691">
    <property type="entry name" value="OmpA"/>
    <property type="match status" value="1"/>
</dbReference>
<evidence type="ECO:0000313" key="6">
    <source>
        <dbReference type="Proteomes" id="UP000008850"/>
    </source>
</evidence>
<gene>
    <name evidence="5" type="ordered locus">KKY_1091</name>
</gene>
<feature type="chain" id="PRO_5003467659" evidence="3">
    <location>
        <begin position="26"/>
        <end position="406"/>
    </location>
</feature>
<evidence type="ECO:0000256" key="3">
    <source>
        <dbReference type="SAM" id="SignalP"/>
    </source>
</evidence>
<reference evidence="5 6" key="1">
    <citation type="journal article" date="2012" name="J. Bacteriol.">
        <title>Complete genome sequence of Pelagibacterium halotolerans B2T.</title>
        <authorList>
            <person name="Huo Y.Y."/>
            <person name="Cheng H."/>
            <person name="Han X.F."/>
            <person name="Jiang X.W."/>
            <person name="Sun C."/>
            <person name="Zhang X.Q."/>
            <person name="Zhu X.F."/>
            <person name="Liu Y.F."/>
            <person name="Li P.F."/>
            <person name="Ni P.X."/>
            <person name="Wu M."/>
        </authorList>
    </citation>
    <scope>NUCLEOTIDE SEQUENCE [LARGE SCALE GENOMIC DNA]</scope>
    <source>
        <strain evidence="6">DSM 22347 / JCM 15775 / CGMCC 1.7692 / B2</strain>
    </source>
</reference>
<dbReference type="STRING" id="1082931.KKY_1091"/>
<keyword evidence="6" id="KW-1185">Reference proteome</keyword>
<feature type="region of interest" description="Disordered" evidence="2">
    <location>
        <begin position="181"/>
        <end position="254"/>
    </location>
</feature>
<dbReference type="eggNOG" id="COG2885">
    <property type="taxonomic scope" value="Bacteria"/>
</dbReference>
<feature type="domain" description="OmpA-like" evidence="4">
    <location>
        <begin position="288"/>
        <end position="405"/>
    </location>
</feature>
<keyword evidence="3" id="KW-0732">Signal</keyword>
<dbReference type="Proteomes" id="UP000008850">
    <property type="component" value="Chromosome"/>
</dbReference>
<keyword evidence="1" id="KW-0472">Membrane</keyword>
<evidence type="ECO:0000256" key="1">
    <source>
        <dbReference type="PROSITE-ProRule" id="PRU00473"/>
    </source>
</evidence>
<evidence type="ECO:0000313" key="5">
    <source>
        <dbReference type="EMBL" id="AEQ51124.1"/>
    </source>
</evidence>
<dbReference type="KEGG" id="phl:KKY_1091"/>
<protein>
    <submittedName>
        <fullName evidence="5">OmpA domain protein</fullName>
    </submittedName>
</protein>
<dbReference type="InterPro" id="IPR036737">
    <property type="entry name" value="OmpA-like_sf"/>
</dbReference>
<sequence>MIFSRFLPIVLPAALALIPAQMAFAQYQAIDLTEESEAAPFAWAVQIEAGALTLSGNVPYASVATILAERAGGEDDAEAMTLAGGAPLGFLRDAMKAIDAGQMLADGSIAFTDGQWTVSGRLAEEESLAGLSGILGDRTGTGADWIVEVETAQIAASAGDDGVQSDDPLPRDLVDSVEEALEENDAPNGETTENPEPGEPESAVAPSPEGGGGPLVDPGPNAAVEEQAAAAEVSEGADQSMPEATSPAPQAETLADSDAPMADADVAAPAIGEGADAVAREEAAQCRDAVAALTQDDAILFASGSTNPTAASEGLISDIADILAICPSQPVYVEGHTDADGRAETNLVLSLGRAEAVVDRLVEQGIDPQRLFAVGYGASLPVASNQTAAGKAENRRIVFSFEDIAQ</sequence>
<evidence type="ECO:0000256" key="2">
    <source>
        <dbReference type="SAM" id="MobiDB-lite"/>
    </source>
</evidence>
<feature type="signal peptide" evidence="3">
    <location>
        <begin position="1"/>
        <end position="25"/>
    </location>
</feature>
<dbReference type="PROSITE" id="PS51123">
    <property type="entry name" value="OMPA_2"/>
    <property type="match status" value="1"/>
</dbReference>
<dbReference type="SUPFAM" id="SSF103088">
    <property type="entry name" value="OmpA-like"/>
    <property type="match status" value="1"/>
</dbReference>
<dbReference type="EMBL" id="CP003075">
    <property type="protein sequence ID" value="AEQ51124.1"/>
    <property type="molecule type" value="Genomic_DNA"/>
</dbReference>
<dbReference type="CDD" id="cd07185">
    <property type="entry name" value="OmpA_C-like"/>
    <property type="match status" value="1"/>
</dbReference>
<accession>G4R609</accession>
<organism evidence="5 6">
    <name type="scientific">Pelagibacterium halotolerans (strain DSM 22347 / JCM 15775 / CGMCC 1.7692 / B2)</name>
    <dbReference type="NCBI Taxonomy" id="1082931"/>
    <lineage>
        <taxon>Bacteria</taxon>
        <taxon>Pseudomonadati</taxon>
        <taxon>Pseudomonadota</taxon>
        <taxon>Alphaproteobacteria</taxon>
        <taxon>Hyphomicrobiales</taxon>
        <taxon>Devosiaceae</taxon>
        <taxon>Pelagibacterium</taxon>
    </lineage>
</organism>
<dbReference type="AlphaFoldDB" id="G4R609"/>
<dbReference type="InterPro" id="IPR050330">
    <property type="entry name" value="Bact_OuterMem_StrucFunc"/>
</dbReference>